<reference evidence="3" key="1">
    <citation type="submission" date="2021-01" db="EMBL/GenBank/DDBJ databases">
        <authorList>
            <person name="Corre E."/>
            <person name="Pelletier E."/>
            <person name="Niang G."/>
            <person name="Scheremetjew M."/>
            <person name="Finn R."/>
            <person name="Kale V."/>
            <person name="Holt S."/>
            <person name="Cochrane G."/>
            <person name="Meng A."/>
            <person name="Brown T."/>
            <person name="Cohen L."/>
        </authorList>
    </citation>
    <scope>NUCLEOTIDE SEQUENCE</scope>
    <source>
        <strain evidence="3">308</strain>
    </source>
</reference>
<feature type="compositionally biased region" description="Low complexity" evidence="1">
    <location>
        <begin position="235"/>
        <end position="247"/>
    </location>
</feature>
<sequence length="545" mass="59697">MVRSCTTCNSIATSVTTLDSTVPIDFSLNIYERSLSSTSSIISSFISMALRNKALNPVAATDTSTPEASFKENRSSPLHMLMGPRACNTFDNCSSLLSAGDIELDNYFASGVFRQIKGRSLNSVAIGITNDTSTTLLQKDMSENEAHFGTIDDSTNGKSAVSLLVDHPSASANKKNIEVSVSSLSPHIKMVSASVAPSPLPSTAVLRKSSKSDIPQHTTHRVRARPGSLQPQSPPSRSSSIRSSAAAAPPASFVRPALRLLRHLQAERGCSCAGAAGCEDLGSRVPSHRNAVNRALRRLVRSVSRPDVQFWIGKACPLSETQKRRLPLHAQTALDQEVSETIGASFPPEGEPVHPIVLLHRIRPALEQTRTAVDEFICEQDVSDPVLALHRTLRSYNSILSTLLSVVSSDTLQEKDEEDPLRAVLHGVLQLRNALCVERGFFSGVLSLSEDERPQLPSGLLYNDLVLCIERQQQCTRHVRGVARRVFEKSPVKEQKAQYQKKIGTLSSKIIEESLFMSEEMKQLQDVLQYDYDLSKIRKVRDSCV</sequence>
<evidence type="ECO:0000259" key="2">
    <source>
        <dbReference type="Pfam" id="PF08376"/>
    </source>
</evidence>
<organism evidence="3">
    <name type="scientific">Corethron hystrix</name>
    <dbReference type="NCBI Taxonomy" id="216773"/>
    <lineage>
        <taxon>Eukaryota</taxon>
        <taxon>Sar</taxon>
        <taxon>Stramenopiles</taxon>
        <taxon>Ochrophyta</taxon>
        <taxon>Bacillariophyta</taxon>
        <taxon>Coscinodiscophyceae</taxon>
        <taxon>Corethrophycidae</taxon>
        <taxon>Corethrales</taxon>
        <taxon>Corethraceae</taxon>
        <taxon>Corethron</taxon>
    </lineage>
</organism>
<accession>A0A7S1FNE3</accession>
<dbReference type="AlphaFoldDB" id="A0A7S1FNE3"/>
<proteinExistence type="predicted"/>
<protein>
    <recommendedName>
        <fullName evidence="2">Nitrate/nitrite sensing protein domain-containing protein</fullName>
    </recommendedName>
</protein>
<dbReference type="EMBL" id="HBFR01009106">
    <property type="protein sequence ID" value="CAD8879407.1"/>
    <property type="molecule type" value="Transcribed_RNA"/>
</dbReference>
<evidence type="ECO:0000256" key="1">
    <source>
        <dbReference type="SAM" id="MobiDB-lite"/>
    </source>
</evidence>
<feature type="region of interest" description="Disordered" evidence="1">
    <location>
        <begin position="198"/>
        <end position="247"/>
    </location>
</feature>
<dbReference type="InterPro" id="IPR013587">
    <property type="entry name" value="Nitrate/nitrite_sensing"/>
</dbReference>
<feature type="domain" description="Nitrate/nitrite sensing protein" evidence="2">
    <location>
        <begin position="260"/>
        <end position="501"/>
    </location>
</feature>
<gene>
    <name evidence="3" type="ORF">CHYS00102_LOCUS6591</name>
</gene>
<evidence type="ECO:0000313" key="3">
    <source>
        <dbReference type="EMBL" id="CAD8879407.1"/>
    </source>
</evidence>
<dbReference type="Pfam" id="PF08376">
    <property type="entry name" value="NIT"/>
    <property type="match status" value="1"/>
</dbReference>
<name>A0A7S1FNE3_9STRA</name>